<keyword evidence="4" id="KW-0560">Oxidoreductase</keyword>
<dbReference type="InterPro" id="IPR003347">
    <property type="entry name" value="JmjC_dom"/>
</dbReference>
<dbReference type="GO" id="GO:0046872">
    <property type="term" value="F:metal ion binding"/>
    <property type="evidence" value="ECO:0007669"/>
    <property type="project" value="UniProtKB-KW"/>
</dbReference>
<keyword evidence="8" id="KW-1185">Reference proteome</keyword>
<reference evidence="7 8" key="1">
    <citation type="submission" date="2020-08" db="EMBL/GenBank/DDBJ databases">
        <title>Genome sequence of Diaphorobacter aerolatus KACC 16536T.</title>
        <authorList>
            <person name="Hyun D.-W."/>
            <person name="Bae J.-W."/>
        </authorList>
    </citation>
    <scope>NUCLEOTIDE SEQUENCE [LARGE SCALE GENOMIC DNA]</scope>
    <source>
        <strain evidence="7 8">KACC 16536</strain>
    </source>
</reference>
<evidence type="ECO:0000313" key="7">
    <source>
        <dbReference type="EMBL" id="QNP48097.1"/>
    </source>
</evidence>
<dbReference type="RefSeq" id="WP_187723772.1">
    <property type="nucleotide sequence ID" value="NZ_CP060783.1"/>
</dbReference>
<name>A0A7H0GII1_9BURK</name>
<evidence type="ECO:0000313" key="8">
    <source>
        <dbReference type="Proteomes" id="UP000516028"/>
    </source>
</evidence>
<dbReference type="Gene3D" id="3.40.366.30">
    <property type="entry name" value="50S ribosomal protein L16 arginine hydroxylase, Chain A, Domain 2"/>
    <property type="match status" value="1"/>
</dbReference>
<feature type="domain" description="JmjC" evidence="6">
    <location>
        <begin position="100"/>
        <end position="226"/>
    </location>
</feature>
<keyword evidence="2" id="KW-0479">Metal-binding</keyword>
<evidence type="ECO:0000256" key="3">
    <source>
        <dbReference type="ARBA" id="ARBA00022964"/>
    </source>
</evidence>
<dbReference type="Proteomes" id="UP000516028">
    <property type="component" value="Chromosome"/>
</dbReference>
<sequence>MDVQKNSTMLGGLTPDEFMRRYWHKKPLLVRQAIPGFKAPIQRAELFELAAQEGVESRLIQQKKSGWTLGHGPFANNHLPAIKTREWTLLVQGVDLHHAAARALLDEFRFVPEARLDDLMISWASDGGGVGPHFDSYDVFLLQAHGRRRWRIGRQRDPSLVEGMPVKILANFEPEEEYLLEPGDMLYLPPRWAHDGVAEGECMTYSIGFRSPQRDELAREALLRIADALGESEDSPIYRDPKQVAVQAPGLVPEQLQEFARDGVMRALAQSGIVERALGETLTEPKGNVWFDPPAEEVDLQQTGIELDRRTRMMYDAAHVYINGESYRASGKDATLMRRLADQRGLTVRQLAGASEAAISLLESWFDDGWLREASVI</sequence>
<dbReference type="Pfam" id="PF20514">
    <property type="entry name" value="WHD_ROXA"/>
    <property type="match status" value="1"/>
</dbReference>
<accession>A0A7H0GII1</accession>
<keyword evidence="3" id="KW-0223">Dioxygenase</keyword>
<dbReference type="KEGG" id="daer:H9K75_18820"/>
<organism evidence="7 8">
    <name type="scientific">Diaphorobacter aerolatus</name>
    <dbReference type="NCBI Taxonomy" id="1288495"/>
    <lineage>
        <taxon>Bacteria</taxon>
        <taxon>Pseudomonadati</taxon>
        <taxon>Pseudomonadota</taxon>
        <taxon>Betaproteobacteria</taxon>
        <taxon>Burkholderiales</taxon>
        <taxon>Comamonadaceae</taxon>
        <taxon>Diaphorobacter</taxon>
    </lineage>
</organism>
<dbReference type="PANTHER" id="PTHR13096">
    <property type="entry name" value="MINA53 MYC INDUCED NUCLEAR ANTIGEN"/>
    <property type="match status" value="1"/>
</dbReference>
<proteinExistence type="predicted"/>
<dbReference type="PANTHER" id="PTHR13096:SF8">
    <property type="entry name" value="RIBOSOMAL OXYGENASE 1"/>
    <property type="match status" value="1"/>
</dbReference>
<keyword evidence="5" id="KW-0408">Iron</keyword>
<protein>
    <submittedName>
        <fullName evidence="7">Cupin domain-containing protein</fullName>
    </submittedName>
</protein>
<dbReference type="InterPro" id="IPR039994">
    <property type="entry name" value="NO66-like"/>
</dbReference>
<dbReference type="SUPFAM" id="SSF51197">
    <property type="entry name" value="Clavaminate synthase-like"/>
    <property type="match status" value="1"/>
</dbReference>
<dbReference type="GO" id="GO:0016706">
    <property type="term" value="F:2-oxoglutarate-dependent dioxygenase activity"/>
    <property type="evidence" value="ECO:0007669"/>
    <property type="project" value="TreeGrafter"/>
</dbReference>
<evidence type="ECO:0000256" key="4">
    <source>
        <dbReference type="ARBA" id="ARBA00023002"/>
    </source>
</evidence>
<dbReference type="Pfam" id="PF08007">
    <property type="entry name" value="JmjC_2"/>
    <property type="match status" value="1"/>
</dbReference>
<dbReference type="AlphaFoldDB" id="A0A7H0GII1"/>
<comment type="cofactor">
    <cofactor evidence="1">
        <name>Fe(2+)</name>
        <dbReference type="ChEBI" id="CHEBI:29033"/>
    </cofactor>
</comment>
<gene>
    <name evidence="7" type="ORF">H9K75_18820</name>
</gene>
<evidence type="ECO:0000256" key="5">
    <source>
        <dbReference type="ARBA" id="ARBA00023004"/>
    </source>
</evidence>
<dbReference type="InterPro" id="IPR046799">
    <property type="entry name" value="ROXA-like_wH"/>
</dbReference>
<dbReference type="Gene3D" id="2.60.120.650">
    <property type="entry name" value="Cupin"/>
    <property type="match status" value="1"/>
</dbReference>
<evidence type="ECO:0000256" key="2">
    <source>
        <dbReference type="ARBA" id="ARBA00022723"/>
    </source>
</evidence>
<evidence type="ECO:0000259" key="6">
    <source>
        <dbReference type="PROSITE" id="PS51184"/>
    </source>
</evidence>
<evidence type="ECO:0000256" key="1">
    <source>
        <dbReference type="ARBA" id="ARBA00001954"/>
    </source>
</evidence>
<dbReference type="SMART" id="SM00558">
    <property type="entry name" value="JmjC"/>
    <property type="match status" value="1"/>
</dbReference>
<dbReference type="PROSITE" id="PS51184">
    <property type="entry name" value="JMJC"/>
    <property type="match status" value="1"/>
</dbReference>
<dbReference type="EMBL" id="CP060783">
    <property type="protein sequence ID" value="QNP48097.1"/>
    <property type="molecule type" value="Genomic_DNA"/>
</dbReference>